<dbReference type="CDD" id="cd00160">
    <property type="entry name" value="RhoGEF"/>
    <property type="match status" value="1"/>
</dbReference>
<dbReference type="Pfam" id="PF00621">
    <property type="entry name" value="RhoGEF"/>
    <property type="match status" value="1"/>
</dbReference>
<reference evidence="10 11" key="1">
    <citation type="submission" date="2018-03" db="EMBL/GenBank/DDBJ databases">
        <title>Draft genome sequence of Rohu Carp (Labeo rohita).</title>
        <authorList>
            <person name="Das P."/>
            <person name="Kushwaha B."/>
            <person name="Joshi C.G."/>
            <person name="Kumar D."/>
            <person name="Nagpure N.S."/>
            <person name="Sahoo L."/>
            <person name="Das S.P."/>
            <person name="Bit A."/>
            <person name="Patnaik S."/>
            <person name="Meher P.K."/>
            <person name="Jayasankar P."/>
            <person name="Koringa P.G."/>
            <person name="Patel N.V."/>
            <person name="Hinsu A.T."/>
            <person name="Kumar R."/>
            <person name="Pandey M."/>
            <person name="Agarwal S."/>
            <person name="Srivastava S."/>
            <person name="Singh M."/>
            <person name="Iquebal M.A."/>
            <person name="Jaiswal S."/>
            <person name="Angadi U.B."/>
            <person name="Kumar N."/>
            <person name="Raza M."/>
            <person name="Shah T.M."/>
            <person name="Rai A."/>
            <person name="Jena J.K."/>
        </authorList>
    </citation>
    <scope>NUCLEOTIDE SEQUENCE [LARGE SCALE GENOMIC DNA]</scope>
    <source>
        <strain evidence="10">DASCIFA01</strain>
        <tissue evidence="10">Testis</tissue>
    </source>
</reference>
<dbReference type="Pfam" id="PF19056">
    <property type="entry name" value="WD40_2"/>
    <property type="match status" value="1"/>
</dbReference>
<keyword evidence="11" id="KW-1185">Reference proteome</keyword>
<dbReference type="GO" id="GO:0051496">
    <property type="term" value="P:positive regulation of stress fiber assembly"/>
    <property type="evidence" value="ECO:0007669"/>
    <property type="project" value="UniProtKB-ARBA"/>
</dbReference>
<dbReference type="GO" id="GO:0090307">
    <property type="term" value="P:mitotic spindle assembly"/>
    <property type="evidence" value="ECO:0007669"/>
    <property type="project" value="TreeGrafter"/>
</dbReference>
<feature type="coiled-coil region" evidence="7">
    <location>
        <begin position="354"/>
        <end position="401"/>
    </location>
</feature>
<evidence type="ECO:0000256" key="4">
    <source>
        <dbReference type="ARBA" id="ARBA00023054"/>
    </source>
</evidence>
<comment type="caution">
    <text evidence="10">The sequence shown here is derived from an EMBL/GenBank/DDBJ whole genome shotgun (WGS) entry which is preliminary data.</text>
</comment>
<dbReference type="SUPFAM" id="SSF50978">
    <property type="entry name" value="WD40 repeat-like"/>
    <property type="match status" value="1"/>
</dbReference>
<accession>A0A498N9S1</accession>
<name>A0A498N9S1_LABRO</name>
<evidence type="ECO:0000256" key="6">
    <source>
        <dbReference type="ARBA" id="ARBA00074300"/>
    </source>
</evidence>
<evidence type="ECO:0000313" key="11">
    <source>
        <dbReference type="Proteomes" id="UP000290572"/>
    </source>
</evidence>
<evidence type="ECO:0000256" key="8">
    <source>
        <dbReference type="SAM" id="MobiDB-lite"/>
    </source>
</evidence>
<dbReference type="PROSITE" id="PS50010">
    <property type="entry name" value="DH_2"/>
    <property type="match status" value="1"/>
</dbReference>
<feature type="region of interest" description="Disordered" evidence="8">
    <location>
        <begin position="158"/>
        <end position="187"/>
    </location>
</feature>
<keyword evidence="1" id="KW-0488">Methylation</keyword>
<evidence type="ECO:0000256" key="2">
    <source>
        <dbReference type="ARBA" id="ARBA00022553"/>
    </source>
</evidence>
<feature type="compositionally biased region" description="Acidic residues" evidence="8">
    <location>
        <begin position="13"/>
        <end position="33"/>
    </location>
</feature>
<evidence type="ECO:0000256" key="3">
    <source>
        <dbReference type="ARBA" id="ARBA00022658"/>
    </source>
</evidence>
<dbReference type="GO" id="GO:0005737">
    <property type="term" value="C:cytoplasm"/>
    <property type="evidence" value="ECO:0007669"/>
    <property type="project" value="UniProtKB-ARBA"/>
</dbReference>
<dbReference type="GO" id="GO:0005813">
    <property type="term" value="C:centrosome"/>
    <property type="evidence" value="ECO:0007669"/>
    <property type="project" value="TreeGrafter"/>
</dbReference>
<evidence type="ECO:0000313" key="10">
    <source>
        <dbReference type="EMBL" id="RXN29780.1"/>
    </source>
</evidence>
<evidence type="ECO:0000256" key="5">
    <source>
        <dbReference type="ARBA" id="ARBA00058240"/>
    </source>
</evidence>
<keyword evidence="2" id="KW-0597">Phosphoprotein</keyword>
<feature type="domain" description="DH" evidence="9">
    <location>
        <begin position="467"/>
        <end position="628"/>
    </location>
</feature>
<dbReference type="SMART" id="SM00325">
    <property type="entry name" value="RhoGEF"/>
    <property type="match status" value="1"/>
</dbReference>
<dbReference type="InterPro" id="IPR000219">
    <property type="entry name" value="DH_dom"/>
</dbReference>
<dbReference type="GO" id="GO:0005085">
    <property type="term" value="F:guanyl-nucleotide exchange factor activity"/>
    <property type="evidence" value="ECO:0007669"/>
    <property type="project" value="UniProtKB-KW"/>
</dbReference>
<dbReference type="Gene3D" id="2.130.10.10">
    <property type="entry name" value="YVTN repeat-like/Quinoprotein amine dehydrogenase"/>
    <property type="match status" value="1"/>
</dbReference>
<protein>
    <recommendedName>
        <fullName evidence="6">Rho guanine nucleotide exchange factor 10</fullName>
    </recommendedName>
</protein>
<evidence type="ECO:0000256" key="7">
    <source>
        <dbReference type="SAM" id="Coils"/>
    </source>
</evidence>
<evidence type="ECO:0000259" key="9">
    <source>
        <dbReference type="PROSITE" id="PS50010"/>
    </source>
</evidence>
<dbReference type="STRING" id="84645.A0A498N9S1"/>
<feature type="region of interest" description="Disordered" evidence="8">
    <location>
        <begin position="1"/>
        <end position="106"/>
    </location>
</feature>
<dbReference type="FunFam" id="1.20.900.10:FF:000003">
    <property type="entry name" value="Rho guanine nucleotide exchange factor 10 like"/>
    <property type="match status" value="1"/>
</dbReference>
<feature type="compositionally biased region" description="Pro residues" evidence="8">
    <location>
        <begin position="1"/>
        <end position="12"/>
    </location>
</feature>
<gene>
    <name evidence="10" type="ORF">ROHU_018130</name>
</gene>
<evidence type="ECO:0000256" key="1">
    <source>
        <dbReference type="ARBA" id="ARBA00022481"/>
    </source>
</evidence>
<comment type="function">
    <text evidence="5">May play a role in developmental myelination of peripheral nerves.</text>
</comment>
<dbReference type="GO" id="GO:0030036">
    <property type="term" value="P:actin cytoskeleton organization"/>
    <property type="evidence" value="ECO:0007669"/>
    <property type="project" value="TreeGrafter"/>
</dbReference>
<dbReference type="PANTHER" id="PTHR12877">
    <property type="entry name" value="RHO GUANINE NUCLEOTIDE EXCHANGE FACTOR"/>
    <property type="match status" value="1"/>
</dbReference>
<dbReference type="InterPro" id="IPR035899">
    <property type="entry name" value="DBL_dom_sf"/>
</dbReference>
<feature type="region of interest" description="Disordered" evidence="8">
    <location>
        <begin position="303"/>
        <end position="348"/>
    </location>
</feature>
<dbReference type="PANTHER" id="PTHR12877:SF14">
    <property type="entry name" value="RHO GUANINE NUCLEOTIDE EXCHANGE FACTOR 10"/>
    <property type="match status" value="1"/>
</dbReference>
<dbReference type="SUPFAM" id="SSF48065">
    <property type="entry name" value="DBL homology domain (DH-domain)"/>
    <property type="match status" value="1"/>
</dbReference>
<organism evidence="10 11">
    <name type="scientific">Labeo rohita</name>
    <name type="common">Indian major carp</name>
    <name type="synonym">Cyprinus rohita</name>
    <dbReference type="NCBI Taxonomy" id="84645"/>
    <lineage>
        <taxon>Eukaryota</taxon>
        <taxon>Metazoa</taxon>
        <taxon>Chordata</taxon>
        <taxon>Craniata</taxon>
        <taxon>Vertebrata</taxon>
        <taxon>Euteleostomi</taxon>
        <taxon>Actinopterygii</taxon>
        <taxon>Neopterygii</taxon>
        <taxon>Teleostei</taxon>
        <taxon>Ostariophysi</taxon>
        <taxon>Cypriniformes</taxon>
        <taxon>Cyprinidae</taxon>
        <taxon>Labeoninae</taxon>
        <taxon>Labeonini</taxon>
        <taxon>Labeo</taxon>
    </lineage>
</organism>
<dbReference type="InterPro" id="IPR015943">
    <property type="entry name" value="WD40/YVTN_repeat-like_dom_sf"/>
</dbReference>
<dbReference type="Gene3D" id="1.20.900.10">
    <property type="entry name" value="Dbl homology (DH) domain"/>
    <property type="match status" value="1"/>
</dbReference>
<keyword evidence="4 7" id="KW-0175">Coiled coil</keyword>
<proteinExistence type="predicted"/>
<dbReference type="Proteomes" id="UP000290572">
    <property type="component" value="Unassembled WGS sequence"/>
</dbReference>
<feature type="compositionally biased region" description="Low complexity" evidence="8">
    <location>
        <begin position="306"/>
        <end position="319"/>
    </location>
</feature>
<dbReference type="Pfam" id="PF19057">
    <property type="entry name" value="PH_19"/>
    <property type="match status" value="1"/>
</dbReference>
<dbReference type="FunFam" id="2.130.10.10:FF:000340">
    <property type="entry name" value="Rho guanine nucleotide exchange factor (GEF) 10"/>
    <property type="match status" value="1"/>
</dbReference>
<keyword evidence="3" id="KW-0344">Guanine-nucleotide releasing factor</keyword>
<dbReference type="GO" id="GO:0051056">
    <property type="term" value="P:regulation of small GTPase mediated signal transduction"/>
    <property type="evidence" value="ECO:0007669"/>
    <property type="project" value="UniProtKB-ARBA"/>
</dbReference>
<sequence>MDVADFPPPPPDLLDDEDEGERFEFDDSGDEAPEADRPPPEPEAIFMPPPCSSAGGDAPVNGTSPNRENLLTAEADLPPPPQDCPTNNSPLAHASFPQCDLPPPPIELCHNTESQPPEGTTGAAVHIEQDGKFAADIKLKVSPYSVIDIAPIQQQLLSEQSGPPSSPPANESEKDIQDVPSSPGLSSGYSVPVPCGYATPSNVPVIPPTYTTPVIIRHFSMDEDVTVVGAGNTPVDRGMSSVFSEECPVIREEDALTKWVSDPANTAWMDSPDEVIYDDVPRENSGSTTDPDEMIYDDVEFGEEGGSSSLDNGWSSSEFESYEEASDTENGHGENGLPDAFVRGRAPSKKTHLSEDLARLKEHYERKMRDLMANTVGTVELQQLKHKHEQKMQRLVKAAKDGTKDGLQKTKAAVRKGRSFIRTRSLCHDKKPSCFDEESDLFIEVECFNVDPVLGPAPDGLSQHQQYEKPLAEIEPRLLSDRKCKVVFYRIREILQCHALFQMALASRVSEWDELEMIGDVFVASFSKSMVLDAYSEYVNNFSLAMGVVRKACAAKPCFLDFLKHRQETSKDRLTLYGLMMKPIQRFPQFILLLQDMLKNTPVGHPDRLPLQMALTELETLAEKLNERKREADQRCEIRHIAKAVNEHYLNKDGVSVGAGGEGVPSGQRFLLKWSVPLSFVEVVEFGSSEEMGDSRFPPSHSGDKVVINAKPNKLYMGPGQLYQDLQNLIHDLGLVNQISTMISSLKGNYQNVNGTVAQDWVSGLQRLILKKEEEIRAADRCRIQLQLPGKQDKYGRPTFFTAVFNTFSPSIKQAWISNLQMAKLALQEDNIQGWFCAEDDGNQMRKQNHPLLLKQMAVVMSKLQEFKVECAVHNPEPHVNTDSTADLPVMGHGCVWVASCTNHMGQISIVALQNSNPKVTECFNVESRILCMTYVPLDEPLENGEMKPEDRKASDTPTVCLGMEEGSISVYKSSQRSKKVRLQHFFSPDKSSVTCLVYKSGCLYAGLVSGSLVVYSRADDGFWVESGARVLKLGVLPVKALLVVGEHVWASSGGQIFIISTQTHTMERQFEAHQEEGMVVSHMVVAGVGIWISFSTGSTLRLFHTETLDHLQDINIATAVNNILPGQQRVSVSSLLVCHGLLLVGTNLGVTVALSVPRLQGIPKVTGRGMVSFHAHHGPVKFLTMATAVCNVSQATMATLTSNTPSQCQPGAHEVEGTQLDENCSGLGHTSTSSPSHAPVLQDSLSSSCGSLALSQGSLEHGPEDGAIYDLLNEPAHFQKAKQTEKVNVSSLLVVSGGLGHRRINRKTKQSKHEEMVSTIMVWQIPLPSL</sequence>
<dbReference type="InterPro" id="IPR036322">
    <property type="entry name" value="WD40_repeat_dom_sf"/>
</dbReference>
<dbReference type="EMBL" id="QBIY01011738">
    <property type="protein sequence ID" value="RXN29780.1"/>
    <property type="molecule type" value="Genomic_DNA"/>
</dbReference>
<dbReference type="InterPro" id="IPR039919">
    <property type="entry name" value="ARHGEF10/ARHGEF17"/>
</dbReference>